<dbReference type="EMBL" id="CP009961">
    <property type="protein sequence ID" value="AKG38215.1"/>
    <property type="molecule type" value="Genomic_DNA"/>
</dbReference>
<evidence type="ECO:0000313" key="1">
    <source>
        <dbReference type="EMBL" id="AKG38215.1"/>
    </source>
</evidence>
<dbReference type="STRING" id="1550241.MA03_01445"/>
<accession>A0A0F7FHD1</accession>
<gene>
    <name evidence="1" type="ORF">MA03_01445</name>
</gene>
<dbReference type="AlphaFoldDB" id="A0A0F7FHD1"/>
<sequence>MSLVGHLINHRNKPTEPGGEFSPLAIAIRQALLSCSEELLKEFSGLHPVRLTEKLEELLRRHDINVEVTLHPLSLKPFLLIKTNPFTLLLYTRSRTYEVWPLFREVSGTA</sequence>
<dbReference type="KEGG" id="thf:MA03_01445"/>
<dbReference type="GeneID" id="25400854"/>
<reference evidence="1 2" key="1">
    <citation type="journal article" date="2015" name="Stand. Genomic Sci.">
        <title>Complete genome sequence of and proposal of Thermofilum uzonense sp. nov. a novel hyperthermophilic crenarchaeon and emended description of the genus Thermofilum.</title>
        <authorList>
            <person name="Toshchakov S.V."/>
            <person name="Korzhenkov A.A."/>
            <person name="Samarov N.I."/>
            <person name="Mazunin I.O."/>
            <person name="Mozhey O.I."/>
            <person name="Shmyr I.S."/>
            <person name="Derbikova K.S."/>
            <person name="Taranov E.A."/>
            <person name="Dominova I.N."/>
            <person name="Bonch-Osmolovskaya E.A."/>
            <person name="Patrushev M.V."/>
            <person name="Podosokorskaya O.A."/>
            <person name="Kublanov I.V."/>
        </authorList>
    </citation>
    <scope>NUCLEOTIDE SEQUENCE [LARGE SCALE GENOMIC DNA]</scope>
    <source>
        <strain evidence="1 2">1807-2</strain>
    </source>
</reference>
<dbReference type="PATRIC" id="fig|1550241.5.peg.295"/>
<dbReference type="HOGENOM" id="CLU_2165395_0_0_2"/>
<evidence type="ECO:0000313" key="2">
    <source>
        <dbReference type="Proteomes" id="UP000067434"/>
    </source>
</evidence>
<name>A0A0F7FHD1_9CREN</name>
<proteinExistence type="predicted"/>
<dbReference type="Proteomes" id="UP000067434">
    <property type="component" value="Chromosome"/>
</dbReference>
<protein>
    <submittedName>
        <fullName evidence="1">Uncharacterized protein</fullName>
    </submittedName>
</protein>
<keyword evidence="2" id="KW-1185">Reference proteome</keyword>
<dbReference type="RefSeq" id="WP_052883570.1">
    <property type="nucleotide sequence ID" value="NZ_CP009961.1"/>
</dbReference>
<organism evidence="1 2">
    <name type="scientific">Infirmifilum uzonense</name>
    <dbReference type="NCBI Taxonomy" id="1550241"/>
    <lineage>
        <taxon>Archaea</taxon>
        <taxon>Thermoproteota</taxon>
        <taxon>Thermoprotei</taxon>
        <taxon>Thermofilales</taxon>
        <taxon>Thermofilaceae</taxon>
        <taxon>Infirmifilum</taxon>
    </lineage>
</organism>